<dbReference type="SMART" id="SM00827">
    <property type="entry name" value="PKS_AT"/>
    <property type="match status" value="3"/>
</dbReference>
<dbReference type="Pfam" id="PF02801">
    <property type="entry name" value="Ketoacyl-synt_C"/>
    <property type="match status" value="2"/>
</dbReference>
<dbReference type="Pfam" id="PF00109">
    <property type="entry name" value="ketoacyl-synt"/>
    <property type="match status" value="2"/>
</dbReference>
<dbReference type="Proteomes" id="UP000295497">
    <property type="component" value="Chromosome"/>
</dbReference>
<dbReference type="InterPro" id="IPR014043">
    <property type="entry name" value="Acyl_transferase_dom"/>
</dbReference>
<dbReference type="SUPFAM" id="SSF47336">
    <property type="entry name" value="ACP-like"/>
    <property type="match status" value="3"/>
</dbReference>
<feature type="domain" description="Ketosynthase family 3 (KS3)" evidence="7">
    <location>
        <begin position="105"/>
        <end position="529"/>
    </location>
</feature>
<dbReference type="SMART" id="SM00822">
    <property type="entry name" value="PKS_KR"/>
    <property type="match status" value="1"/>
</dbReference>
<dbReference type="PROSITE" id="PS00012">
    <property type="entry name" value="PHOSPHOPANTETHEINE"/>
    <property type="match status" value="2"/>
</dbReference>
<dbReference type="GO" id="GO:0006633">
    <property type="term" value="P:fatty acid biosynthetic process"/>
    <property type="evidence" value="ECO:0007669"/>
    <property type="project" value="InterPro"/>
</dbReference>
<evidence type="ECO:0000256" key="5">
    <source>
        <dbReference type="SAM" id="MobiDB-lite"/>
    </source>
</evidence>
<feature type="compositionally biased region" description="Polar residues" evidence="5">
    <location>
        <begin position="2097"/>
        <end position="2106"/>
    </location>
</feature>
<evidence type="ECO:0000259" key="6">
    <source>
        <dbReference type="PROSITE" id="PS50075"/>
    </source>
</evidence>
<dbReference type="PROSITE" id="PS00606">
    <property type="entry name" value="KS3_1"/>
    <property type="match status" value="2"/>
</dbReference>
<keyword evidence="1" id="KW-0596">Phosphopantetheine</keyword>
<dbReference type="Pfam" id="PF22621">
    <property type="entry name" value="CurL-like_PKS_C"/>
    <property type="match status" value="1"/>
</dbReference>
<dbReference type="Pfam" id="PF00698">
    <property type="entry name" value="Acyl_transf_1"/>
    <property type="match status" value="3"/>
</dbReference>
<proteinExistence type="predicted"/>
<dbReference type="InterPro" id="IPR020806">
    <property type="entry name" value="PKS_PP-bd"/>
</dbReference>
<sequence length="3131" mass="331043">MSQEFPGGSWTAEAIQAWLIEHLASVLGIDPSTISTGERFSRLGLDSRRATRLLSDLGAAMGRPLSPTLVWDRPTIAELSLFLAGVAPVLRPSQSIDVPVSIDGDDLIAIIGLSCRFPSANDLEAFWALLRDGVDAISEVPQDRWDTEAFYDPDPSAPGRTSTRWGGFLDQMDRFDAQFFGISPREAVQMDPQQRLVLELAWEALADAGVPAEALRGSKTGVYMGAMWSDYARCAAGRASHITQHTATGQDISIISARVSYWLGLEGPSLTVNTACSSSLVAIHLACQSLRAGESTMAIAGGVNLLIDPESTVAMTKFGAMAPDGRSKAFDARANGYVRGEGAGVVVLKPLRRALADGDPIRCLIRGSAVNNDGFSNGLTAPNPQAQEAVLRDAYRAAGVAPERVHYVEAHGTGTMLGDPIEANAIGAVLGRARDDRRPLLIGSVKTNIGHLEAAAGIAGLIKTVLSIQRRKIPPNLHFEQPNPYIPFAELRLAVPRKLLDWPHDDEAALAGVSSFGFGGTNCHVVIEELRPSPAQILPLAADAPEALAALARELRALAGAPGPEPALSDLCATAAATAMRSRGRHRMAVTASSLSEAAALLDGYLAALPQKGLSAGDAAGLHGRVVFVFAGSGSQWPGMGRTLLLKEPVFRAVIERCDRALRPLAGFSLLDELLADASRTRLHEVNVQQLSLFAVQAALGALWRSWGVEPAAVIGHSGGEIAAAHVAGALDLEDALRIAHHRSRLQQRMNGRGAMALVELRAEEAERLCAAHPGRLHVAGYNSPISTVISGEEAAVVDALAALQREGRAGHRIRVDFAAHSPAMDPLVPELLSALGDLRPRRASVPIVSTVTAAALDGSECTAAYWARNLREPVRFAAALERLLSEGHDTFLEIGPHPVLLHNIEQTVQRGGRRAAVLACMRRGEDEAATLREALGEIYVRGASIRWSRLFPADARPVALADVALAADVAPAADARAEVSLLPLSAHTPEALRALARAVSSQLRDRPPLALHDLCYTAAARRGHHDHRLSVLADSVSGLVDELDAFVAGEVRPGLTVGRCPPGSRRKIVFVFAGQGVSWAGTGRELLASEPVFREAIERCDAALRPHLGWSVLEELQVDPSRSRLARSDVAQPMFFALQVALAAQWRAWGVVPDAVIGHSVGEIAAAHVAGALELEDAARIVSHRGRLAHRAAGQGRMAVTAASCEEAERLVAEFPGRLWVAAMNSPSSTVLSGEPDALAAVIGRLESQGKSCRLLDVDFASHSGQMAPLADELEAALERLAPRKAALPMLSTTVGQPVLGSELTGAYWARNMREPVRFEAAVVEAIGQGYEIFVEIGPHPALARPMAECLERSGRSGTLLATLRSERGERAVMLESLGALHALGHPVHWRGLYPHEGRLAPLPSYPWQRQRFWLEATRVAEEHDAPASPAAAAQGAGIGAYEIRWERSAVLDAREPSSRPAPSERWIVLADRGGLGDRLIERLEALGSRCVRVDAGAAFGRPAPDRYLVDPARPEDLVRLVVEALGPDQPACAGIVDLFGLDAAAPEETSAASLAAAEALGCAGALHLVQALTAAGRSPRLWVLTRGAQAAGEEVLAVSPAQAPLWGLGRVIAQEHPELRATLVDLAPRGGADEASSLAELLLSATDEPQWALRGDARYVARLARRPMAALADPGARSADATAADEIRLRPDGAYLITGGLGALGLEVARWMVERGAKHLVLVGRSGGSPAAQEAVGALERAGARVEIARADVANATELATALARVALRIPPLRGVVHAAGSVDDAPVVDLTRERLAAVMSSKVAGAFNLHSLTLETPLDFFVLFSSVASMLGTAGQANYAAANAFLDALAHHRRARGLPGLSINWGPWSEVGLATRADRSAFLAARGVASLSPSDGIHALARLLRADAAQIGVVALDVERWCETHASAAASPFFARLREARPTAPAAPAALAAPEHRLREALASAPPGRARRLLLEAHVSRYLAAVLGLPPSSPIDPDTPVRKLGLDSLTAVELRNRLGASVGLTLPATFVWNHPTISAVARFLADRLGVSLEPDAAAGPHGEATERDGHVLVDGDGSARAQNGAAREPVNGHAPTSGQAPTNGASAAPGPPIAPPIAIIGIGCRFPGGVVDPASFWALLRDGVDAVTEVPLERWNAQDLYDADPAAPGRMNTRWGGFLSGIGDFDADFFGISAREAVAMDPQQRIALEVAYEALEDGGQTIERLAGSATGVFLGVQSHSNDYARLQLADTAKIDAYSGTGTSHSILSGRLSYIFDLRGPNVALDTGCSSAITAIHLACQSLRVGESDLALAGGVNLMLTPEFTIAASKVEFLSPDGRCRTFDARANGFVRAEGCGILVLKRLSDALRDGDRVWAVIQGTALNQDGLSNGITAPNGASQVAVLRQALRNAGVDPSGVTYIEAHGTGTTLGDPIEVDALAEVYGRAGADRCLLGSVKTNIGHSEAAAGVAGVIKTVLCFEHEAVPPHVHFETLNPHITIDGTRFAIPTELSPWPARGGARRAGVSAFGWSGTNGHLILEEAPRGAAARAPVDDGRPLLLPLSAASPDALRARAEAVRSLLGRPEDAPALRDLCYTAAIRRSHLRHRLSLVVRGREDALAGLSAYLDDRPHPGLVSGRKAPERSRRLAFLFSGQGSQWLGMGRELLARDGVFRATMERCERALREHVAWSLITSLTAEGERARFEEIDFIQPALFAIQVSLAAVFRSYGVLPDVVVGHSMGEVAAACVAGALRLEDAARIICQRSRLLRRVSGTGAMALVELSEAEAEAAIAGHRDRLSVAVLMSPRGTVLAGDPAALDEVLEEVKGRGIFCRRVKIDVASHSPQMDPLLGELAAALSGIAPQRGSIPMVSTVTGQPTDGSDLDAAYWVRNLRAPVLFSGVIQRLLAEGFDVFAELSPHPVLLPAIESGLLDARAGAVALLPSLRRETGELDVLLESLGALYVRGHAVDFRRLVPTGRSVPLPSYPWQRRRFWIDGAAAGEPVAAQGDAPAALDASALLAAAPDEQRALLERYLRDLIARTTRLSAAEIAADRPLRELGIDSLMAMQLRNRVDADLGATLSIVQILMGSSASQLAADLLSQIKSRALLDAVHQRVPAPDAGQEEWETTLI</sequence>
<dbReference type="InterPro" id="IPR016035">
    <property type="entry name" value="Acyl_Trfase/lysoPLipase"/>
</dbReference>
<dbReference type="SUPFAM" id="SSF52151">
    <property type="entry name" value="FabD/lysophospholipase-like"/>
    <property type="match status" value="3"/>
</dbReference>
<feature type="domain" description="Carrier" evidence="6">
    <location>
        <begin position="1976"/>
        <end position="2051"/>
    </location>
</feature>
<dbReference type="InterPro" id="IPR006162">
    <property type="entry name" value="Ppantetheine_attach_site"/>
</dbReference>
<dbReference type="Gene3D" id="3.40.47.10">
    <property type="match status" value="2"/>
</dbReference>
<dbReference type="GO" id="GO:0005886">
    <property type="term" value="C:plasma membrane"/>
    <property type="evidence" value="ECO:0007669"/>
    <property type="project" value="TreeGrafter"/>
</dbReference>
<dbReference type="CDD" id="cd08955">
    <property type="entry name" value="KR_2_FAS_SDR_x"/>
    <property type="match status" value="1"/>
</dbReference>
<dbReference type="PANTHER" id="PTHR43775">
    <property type="entry name" value="FATTY ACID SYNTHASE"/>
    <property type="match status" value="1"/>
</dbReference>
<dbReference type="InterPro" id="IPR036291">
    <property type="entry name" value="NAD(P)-bd_dom_sf"/>
</dbReference>
<evidence type="ECO:0000256" key="4">
    <source>
        <dbReference type="ARBA" id="ARBA00054155"/>
    </source>
</evidence>
<evidence type="ECO:0000259" key="7">
    <source>
        <dbReference type="PROSITE" id="PS52004"/>
    </source>
</evidence>
<feature type="compositionally biased region" description="Basic and acidic residues" evidence="5">
    <location>
        <begin position="2066"/>
        <end position="2076"/>
    </location>
</feature>
<dbReference type="InterPro" id="IPR016036">
    <property type="entry name" value="Malonyl_transacylase_ACP-bd"/>
</dbReference>
<keyword evidence="2" id="KW-0597">Phosphoprotein</keyword>
<reference evidence="8 9" key="1">
    <citation type="submission" date="2015-09" db="EMBL/GenBank/DDBJ databases">
        <title>Sorangium comparison.</title>
        <authorList>
            <person name="Zaburannyi N."/>
            <person name="Bunk B."/>
            <person name="Overmann J."/>
            <person name="Mueller R."/>
        </authorList>
    </citation>
    <scope>NUCLEOTIDE SEQUENCE [LARGE SCALE GENOMIC DNA]</scope>
    <source>
        <strain evidence="8 9">So ce836</strain>
    </source>
</reference>
<dbReference type="SMART" id="SM01294">
    <property type="entry name" value="PKS_PP_betabranch"/>
    <property type="match status" value="2"/>
</dbReference>
<dbReference type="FunFam" id="3.40.47.10:FF:000019">
    <property type="entry name" value="Polyketide synthase type I"/>
    <property type="match status" value="2"/>
</dbReference>
<dbReference type="PROSITE" id="PS52004">
    <property type="entry name" value="KS3_2"/>
    <property type="match status" value="2"/>
</dbReference>
<comment type="function">
    <text evidence="4">Involved in production of the polyketide antibiotic thailandamide.</text>
</comment>
<dbReference type="GO" id="GO:0031177">
    <property type="term" value="F:phosphopantetheine binding"/>
    <property type="evidence" value="ECO:0007669"/>
    <property type="project" value="InterPro"/>
</dbReference>
<dbReference type="InterPro" id="IPR016039">
    <property type="entry name" value="Thiolase-like"/>
</dbReference>
<dbReference type="Gene3D" id="3.30.70.250">
    <property type="entry name" value="Malonyl-CoA ACP transacylase, ACP-binding"/>
    <property type="match status" value="1"/>
</dbReference>
<feature type="domain" description="Carrier" evidence="6">
    <location>
        <begin position="3026"/>
        <end position="3103"/>
    </location>
</feature>
<dbReference type="Gene3D" id="3.40.366.10">
    <property type="entry name" value="Malonyl-Coenzyme A Acyl Carrier Protein, domain 2"/>
    <property type="match status" value="3"/>
</dbReference>
<dbReference type="RefSeq" id="WP_165374063.1">
    <property type="nucleotide sequence ID" value="NZ_CP012672.1"/>
</dbReference>
<gene>
    <name evidence="8" type="ORF">SOCE836_041090</name>
</gene>
<organism evidence="8 9">
    <name type="scientific">Sorangium cellulosum</name>
    <name type="common">Polyangium cellulosum</name>
    <dbReference type="NCBI Taxonomy" id="56"/>
    <lineage>
        <taxon>Bacteria</taxon>
        <taxon>Pseudomonadati</taxon>
        <taxon>Myxococcota</taxon>
        <taxon>Polyangia</taxon>
        <taxon>Polyangiales</taxon>
        <taxon>Polyangiaceae</taxon>
        <taxon>Sorangium</taxon>
    </lineage>
</organism>
<dbReference type="InterPro" id="IPR036736">
    <property type="entry name" value="ACP-like_sf"/>
</dbReference>
<dbReference type="InterPro" id="IPR014031">
    <property type="entry name" value="Ketoacyl_synth_C"/>
</dbReference>
<keyword evidence="3" id="KW-0808">Transferase</keyword>
<dbReference type="FunFam" id="3.40.366.10:FF:000002">
    <property type="entry name" value="Probable polyketide synthase 2"/>
    <property type="match status" value="3"/>
</dbReference>
<evidence type="ECO:0000313" key="8">
    <source>
        <dbReference type="EMBL" id="AUX31973.1"/>
    </source>
</evidence>
<dbReference type="Gene3D" id="3.30.70.3290">
    <property type="match status" value="2"/>
</dbReference>
<dbReference type="GO" id="GO:0004312">
    <property type="term" value="F:fatty acid synthase activity"/>
    <property type="evidence" value="ECO:0007669"/>
    <property type="project" value="TreeGrafter"/>
</dbReference>
<evidence type="ECO:0000256" key="2">
    <source>
        <dbReference type="ARBA" id="ARBA00022553"/>
    </source>
</evidence>
<dbReference type="Pfam" id="PF16197">
    <property type="entry name" value="KAsynt_C_assoc"/>
    <property type="match status" value="2"/>
</dbReference>
<evidence type="ECO:0000313" key="9">
    <source>
        <dbReference type="Proteomes" id="UP000295497"/>
    </source>
</evidence>
<dbReference type="InterPro" id="IPR050091">
    <property type="entry name" value="PKS_NRPS_Biosynth_Enz"/>
</dbReference>
<feature type="region of interest" description="Disordered" evidence="5">
    <location>
        <begin position="2058"/>
        <end position="2112"/>
    </location>
</feature>
<dbReference type="EMBL" id="CP012672">
    <property type="protein sequence ID" value="AUX31973.1"/>
    <property type="molecule type" value="Genomic_DNA"/>
</dbReference>
<dbReference type="GO" id="GO:0004315">
    <property type="term" value="F:3-oxoacyl-[acyl-carrier-protein] synthase activity"/>
    <property type="evidence" value="ECO:0007669"/>
    <property type="project" value="InterPro"/>
</dbReference>
<dbReference type="SUPFAM" id="SSF51735">
    <property type="entry name" value="NAD(P)-binding Rossmann-fold domains"/>
    <property type="match status" value="2"/>
</dbReference>
<dbReference type="InterPro" id="IPR018201">
    <property type="entry name" value="Ketoacyl_synth_AS"/>
</dbReference>
<dbReference type="InterPro" id="IPR013968">
    <property type="entry name" value="PKS_KR"/>
</dbReference>
<evidence type="ECO:0000256" key="3">
    <source>
        <dbReference type="ARBA" id="ARBA00022679"/>
    </source>
</evidence>
<dbReference type="SMART" id="SM00823">
    <property type="entry name" value="PKS_PP"/>
    <property type="match status" value="3"/>
</dbReference>
<dbReference type="InterPro" id="IPR057326">
    <property type="entry name" value="KR_dom"/>
</dbReference>
<dbReference type="Gene3D" id="3.40.50.720">
    <property type="entry name" value="NAD(P)-binding Rossmann-like Domain"/>
    <property type="match status" value="1"/>
</dbReference>
<dbReference type="InterPro" id="IPR009081">
    <property type="entry name" value="PP-bd_ACP"/>
</dbReference>
<evidence type="ECO:0000256" key="1">
    <source>
        <dbReference type="ARBA" id="ARBA00022450"/>
    </source>
</evidence>
<dbReference type="Pfam" id="PF00550">
    <property type="entry name" value="PP-binding"/>
    <property type="match status" value="3"/>
</dbReference>
<accession>A0A4P2QR20</accession>
<dbReference type="Gene3D" id="1.10.1200.10">
    <property type="entry name" value="ACP-like"/>
    <property type="match status" value="3"/>
</dbReference>
<dbReference type="InterPro" id="IPR001227">
    <property type="entry name" value="Ac_transferase_dom_sf"/>
</dbReference>
<dbReference type="SUPFAM" id="SSF55048">
    <property type="entry name" value="Probable ACP-binding domain of malonyl-CoA ACP transacylase"/>
    <property type="match status" value="3"/>
</dbReference>
<dbReference type="InterPro" id="IPR020841">
    <property type="entry name" value="PKS_Beta-ketoAc_synthase_dom"/>
</dbReference>
<name>A0A4P2QR20_SORCE</name>
<dbReference type="Pfam" id="PF08659">
    <property type="entry name" value="KR"/>
    <property type="match status" value="1"/>
</dbReference>
<dbReference type="GO" id="GO:0071770">
    <property type="term" value="P:DIM/DIP cell wall layer assembly"/>
    <property type="evidence" value="ECO:0007669"/>
    <property type="project" value="TreeGrafter"/>
</dbReference>
<dbReference type="SMART" id="SM00825">
    <property type="entry name" value="PKS_KS"/>
    <property type="match status" value="2"/>
</dbReference>
<dbReference type="GO" id="GO:0005737">
    <property type="term" value="C:cytoplasm"/>
    <property type="evidence" value="ECO:0007669"/>
    <property type="project" value="TreeGrafter"/>
</dbReference>
<dbReference type="PROSITE" id="PS50075">
    <property type="entry name" value="CARRIER"/>
    <property type="match status" value="3"/>
</dbReference>
<evidence type="ECO:0008006" key="10">
    <source>
        <dbReference type="Google" id="ProtNLM"/>
    </source>
</evidence>
<protein>
    <recommendedName>
        <fullName evidence="10">Polyketide synthase</fullName>
    </recommendedName>
</protein>
<dbReference type="InterPro" id="IPR014030">
    <property type="entry name" value="Ketoacyl_synth_N"/>
</dbReference>
<dbReference type="PANTHER" id="PTHR43775:SF37">
    <property type="entry name" value="SI:DKEY-61P9.11"/>
    <property type="match status" value="1"/>
</dbReference>
<feature type="domain" description="Ketosynthase family 3 (KS3)" evidence="7">
    <location>
        <begin position="2117"/>
        <end position="2542"/>
    </location>
</feature>
<dbReference type="SUPFAM" id="SSF53901">
    <property type="entry name" value="Thiolase-like"/>
    <property type="match status" value="2"/>
</dbReference>
<dbReference type="InterPro" id="IPR032821">
    <property type="entry name" value="PKS_assoc"/>
</dbReference>
<dbReference type="CDD" id="cd00833">
    <property type="entry name" value="PKS"/>
    <property type="match status" value="2"/>
</dbReference>
<feature type="domain" description="Carrier" evidence="6">
    <location>
        <begin position="10"/>
        <end position="87"/>
    </location>
</feature>